<dbReference type="EMBL" id="JBFXLU010000144">
    <property type="protein sequence ID" value="KAL2838523.1"/>
    <property type="molecule type" value="Genomic_DNA"/>
</dbReference>
<dbReference type="PROSITE" id="PS50181">
    <property type="entry name" value="FBOX"/>
    <property type="match status" value="1"/>
</dbReference>
<gene>
    <name evidence="2" type="ORF">BJY01DRAFT_258000</name>
</gene>
<dbReference type="SUPFAM" id="SSF81383">
    <property type="entry name" value="F-box domain"/>
    <property type="match status" value="1"/>
</dbReference>
<sequence>MSFNDLPVEIVLLILENLDTTTVLKTFCLLSPKFRAIAQPLLYREISLSAEDIPLSLLLLCRTITTCPSIAAQVRLLDIDTEQIDVAVPALGSSQRGVSGDDIKLLKVEAQKLKISSLELFQSNSWTTDSIILPLLLISRFPNLRELFITLDPAGLALLTGLAQARTENNTRQSLSCLGSFTTPHLHCFRGLYGNDIEISNITLLLSCLHLSKIEISNYASSFIVNNVPTHQEAAADPSLGSLSVSTVSLHRSSITEADMGTLVHSCKGLDSLYYDQYDSQAIHLNPHQLYSQLSPQRSSLRVLHLSFQDDSFGASSCASSSCSPFTPAQFGSLKELVHLESLTIDQVYLNNEPELPPSLTRLAIQKCQTPIAGVLTYLAELALTGHFPRLQNILLHSDIIYPGRMLDLPRRGATDILFNKACQRLGEIFKGTGITLRLSGDLLASTVRGYAAAFECGQPGVFWPFIYLL</sequence>
<protein>
    <recommendedName>
        <fullName evidence="1">F-box domain-containing protein</fullName>
    </recommendedName>
</protein>
<evidence type="ECO:0000259" key="1">
    <source>
        <dbReference type="PROSITE" id="PS50181"/>
    </source>
</evidence>
<dbReference type="InterPro" id="IPR036047">
    <property type="entry name" value="F-box-like_dom_sf"/>
</dbReference>
<organism evidence="2 3">
    <name type="scientific">Aspergillus pseudoustus</name>
    <dbReference type="NCBI Taxonomy" id="1810923"/>
    <lineage>
        <taxon>Eukaryota</taxon>
        <taxon>Fungi</taxon>
        <taxon>Dikarya</taxon>
        <taxon>Ascomycota</taxon>
        <taxon>Pezizomycotina</taxon>
        <taxon>Eurotiomycetes</taxon>
        <taxon>Eurotiomycetidae</taxon>
        <taxon>Eurotiales</taxon>
        <taxon>Aspergillaceae</taxon>
        <taxon>Aspergillus</taxon>
        <taxon>Aspergillus subgen. Nidulantes</taxon>
    </lineage>
</organism>
<dbReference type="InterPro" id="IPR001810">
    <property type="entry name" value="F-box_dom"/>
</dbReference>
<name>A0ABR4JER3_9EURO</name>
<dbReference type="Pfam" id="PF00646">
    <property type="entry name" value="F-box"/>
    <property type="match status" value="1"/>
</dbReference>
<keyword evidence="3" id="KW-1185">Reference proteome</keyword>
<feature type="domain" description="F-box" evidence="1">
    <location>
        <begin position="1"/>
        <end position="46"/>
    </location>
</feature>
<evidence type="ECO:0000313" key="3">
    <source>
        <dbReference type="Proteomes" id="UP001610446"/>
    </source>
</evidence>
<accession>A0ABR4JER3</accession>
<dbReference type="Proteomes" id="UP001610446">
    <property type="component" value="Unassembled WGS sequence"/>
</dbReference>
<proteinExistence type="predicted"/>
<reference evidence="2 3" key="1">
    <citation type="submission" date="2024-07" db="EMBL/GenBank/DDBJ databases">
        <title>Section-level genome sequencing and comparative genomics of Aspergillus sections Usti and Cavernicolus.</title>
        <authorList>
            <consortium name="Lawrence Berkeley National Laboratory"/>
            <person name="Nybo J.L."/>
            <person name="Vesth T.C."/>
            <person name="Theobald S."/>
            <person name="Frisvad J.C."/>
            <person name="Larsen T.O."/>
            <person name="Kjaerboelling I."/>
            <person name="Rothschild-Mancinelli K."/>
            <person name="Lyhne E.K."/>
            <person name="Kogle M.E."/>
            <person name="Barry K."/>
            <person name="Clum A."/>
            <person name="Na H."/>
            <person name="Ledsgaard L."/>
            <person name="Lin J."/>
            <person name="Lipzen A."/>
            <person name="Kuo A."/>
            <person name="Riley R."/>
            <person name="Mondo S."/>
            <person name="Labutti K."/>
            <person name="Haridas S."/>
            <person name="Pangalinan J."/>
            <person name="Salamov A.A."/>
            <person name="Simmons B.A."/>
            <person name="Magnuson J.K."/>
            <person name="Chen J."/>
            <person name="Drula E."/>
            <person name="Henrissat B."/>
            <person name="Wiebenga A."/>
            <person name="Lubbers R.J."/>
            <person name="Gomes A.C."/>
            <person name="Makela M.R."/>
            <person name="Stajich J."/>
            <person name="Grigoriev I.V."/>
            <person name="Mortensen U.H."/>
            <person name="De Vries R.P."/>
            <person name="Baker S.E."/>
            <person name="Andersen M.R."/>
        </authorList>
    </citation>
    <scope>NUCLEOTIDE SEQUENCE [LARGE SCALE GENOMIC DNA]</scope>
    <source>
        <strain evidence="2 3">CBS 123904</strain>
    </source>
</reference>
<comment type="caution">
    <text evidence="2">The sequence shown here is derived from an EMBL/GenBank/DDBJ whole genome shotgun (WGS) entry which is preliminary data.</text>
</comment>
<evidence type="ECO:0000313" key="2">
    <source>
        <dbReference type="EMBL" id="KAL2838523.1"/>
    </source>
</evidence>